<protein>
    <submittedName>
        <fullName evidence="1">36400_t:CDS:1</fullName>
    </submittedName>
</protein>
<reference evidence="1 2" key="1">
    <citation type="submission" date="2021-06" db="EMBL/GenBank/DDBJ databases">
        <authorList>
            <person name="Kallberg Y."/>
            <person name="Tangrot J."/>
            <person name="Rosling A."/>
        </authorList>
    </citation>
    <scope>NUCLEOTIDE SEQUENCE [LARGE SCALE GENOMIC DNA]</scope>
    <source>
        <strain evidence="1 2">120-4 pot B 10/14</strain>
    </source>
</reference>
<proteinExistence type="predicted"/>
<comment type="caution">
    <text evidence="1">The sequence shown here is derived from an EMBL/GenBank/DDBJ whole genome shotgun (WGS) entry which is preliminary data.</text>
</comment>
<organism evidence="1 2">
    <name type="scientific">Gigaspora margarita</name>
    <dbReference type="NCBI Taxonomy" id="4874"/>
    <lineage>
        <taxon>Eukaryota</taxon>
        <taxon>Fungi</taxon>
        <taxon>Fungi incertae sedis</taxon>
        <taxon>Mucoromycota</taxon>
        <taxon>Glomeromycotina</taxon>
        <taxon>Glomeromycetes</taxon>
        <taxon>Diversisporales</taxon>
        <taxon>Gigasporaceae</taxon>
        <taxon>Gigaspora</taxon>
    </lineage>
</organism>
<gene>
    <name evidence="1" type="ORF">GMARGA_LOCUS7139</name>
</gene>
<evidence type="ECO:0000313" key="2">
    <source>
        <dbReference type="Proteomes" id="UP000789901"/>
    </source>
</evidence>
<evidence type="ECO:0000313" key="1">
    <source>
        <dbReference type="EMBL" id="CAG8606435.1"/>
    </source>
</evidence>
<accession>A0ABN7UIL8</accession>
<dbReference type="Proteomes" id="UP000789901">
    <property type="component" value="Unassembled WGS sequence"/>
</dbReference>
<dbReference type="EMBL" id="CAJVQB010003384">
    <property type="protein sequence ID" value="CAG8606435.1"/>
    <property type="molecule type" value="Genomic_DNA"/>
</dbReference>
<keyword evidence="2" id="KW-1185">Reference proteome</keyword>
<sequence>MVLYFPAHLVLESGSSESHSKTQFWSRILSDMFIYNFQVICKNGLIIKNLVEQAFVQDLAEALRCNDSEYGDFVMNN</sequence>
<name>A0ABN7UIL8_GIGMA</name>